<dbReference type="PANTHER" id="PTHR12354">
    <property type="entry name" value="INTERFERON-RELATED DEVELOPMENTAL REGULATOR"/>
    <property type="match status" value="1"/>
</dbReference>
<reference evidence="4 5" key="1">
    <citation type="journal article" date="2021" name="Nat. Plants">
        <title>The Taxus genome provides insights into paclitaxel biosynthesis.</title>
        <authorList>
            <person name="Xiong X."/>
            <person name="Gou J."/>
            <person name="Liao Q."/>
            <person name="Li Y."/>
            <person name="Zhou Q."/>
            <person name="Bi G."/>
            <person name="Li C."/>
            <person name="Du R."/>
            <person name="Wang X."/>
            <person name="Sun T."/>
            <person name="Guo L."/>
            <person name="Liang H."/>
            <person name="Lu P."/>
            <person name="Wu Y."/>
            <person name="Zhang Z."/>
            <person name="Ro D.K."/>
            <person name="Shang Y."/>
            <person name="Huang S."/>
            <person name="Yan J."/>
        </authorList>
    </citation>
    <scope>NUCLEOTIDE SEQUENCE [LARGE SCALE GENOMIC DNA]</scope>
    <source>
        <strain evidence="4">Ta-2019</strain>
    </source>
</reference>
<evidence type="ECO:0000313" key="5">
    <source>
        <dbReference type="Proteomes" id="UP000824469"/>
    </source>
</evidence>
<dbReference type="InterPro" id="IPR016024">
    <property type="entry name" value="ARM-type_fold"/>
</dbReference>
<feature type="domain" description="Interferon-related developmental regulator N-terminal" evidence="3">
    <location>
        <begin position="80"/>
        <end position="391"/>
    </location>
</feature>
<evidence type="ECO:0000256" key="1">
    <source>
        <dbReference type="ARBA" id="ARBA00008828"/>
    </source>
</evidence>
<dbReference type="AlphaFoldDB" id="A0AA38GM43"/>
<accession>A0AA38GM43</accession>
<evidence type="ECO:0000256" key="2">
    <source>
        <dbReference type="SAM" id="MobiDB-lite"/>
    </source>
</evidence>
<proteinExistence type="inferred from homology"/>
<dbReference type="Gene3D" id="1.25.10.10">
    <property type="entry name" value="Leucine-rich Repeat Variant"/>
    <property type="match status" value="1"/>
</dbReference>
<dbReference type="SUPFAM" id="SSF48371">
    <property type="entry name" value="ARM repeat"/>
    <property type="match status" value="1"/>
</dbReference>
<dbReference type="PANTHER" id="PTHR12354:SF1">
    <property type="entry name" value="INTERFERON-RELATED DEVELOPMENTAL REGULATOR 1"/>
    <property type="match status" value="1"/>
</dbReference>
<feature type="region of interest" description="Disordered" evidence="2">
    <location>
        <begin position="55"/>
        <end position="81"/>
    </location>
</feature>
<keyword evidence="5" id="KW-1185">Reference proteome</keyword>
<dbReference type="Pfam" id="PF05004">
    <property type="entry name" value="IFRD"/>
    <property type="match status" value="1"/>
</dbReference>
<dbReference type="InterPro" id="IPR039777">
    <property type="entry name" value="IFRD"/>
</dbReference>
<dbReference type="InterPro" id="IPR011989">
    <property type="entry name" value="ARM-like"/>
</dbReference>
<dbReference type="OMA" id="EMHLHKF"/>
<gene>
    <name evidence="4" type="ORF">KI387_018069</name>
</gene>
<dbReference type="EMBL" id="JAHRHJ020000003">
    <property type="protein sequence ID" value="KAH9323430.1"/>
    <property type="molecule type" value="Genomic_DNA"/>
</dbReference>
<comment type="caution">
    <text evidence="4">The sequence shown here is derived from an EMBL/GenBank/DDBJ whole genome shotgun (WGS) entry which is preliminary data.</text>
</comment>
<evidence type="ECO:0000313" key="4">
    <source>
        <dbReference type="EMBL" id="KAH9323430.1"/>
    </source>
</evidence>
<name>A0AA38GM43_TAXCH</name>
<dbReference type="InterPro" id="IPR007701">
    <property type="entry name" value="Interferon-rel_develop_reg_N"/>
</dbReference>
<evidence type="ECO:0000259" key="3">
    <source>
        <dbReference type="Pfam" id="PF05004"/>
    </source>
</evidence>
<sequence>MDFMAVEIPLTVVYMQEDDTTLCDSAKFRHNCCFSWEFTDKSKLGGTTNYKSSYVGADTGRSQRKSSRVSDSDDDIFSTSSIGESSDLTVNQEVDEDLDKSAMLESHLDALYEKRSSTRESGLNAIMKAFTSSVQLEFAVRRNETLVHQYVSLIKHGSPSKAALAAHALGLLAVTLGASKITHQIIEESSPHLGRVAKLSSDVACRISALQSLAVVTFIGEADVERIEKTVDMLWQVGVHKGGSYADQASGITNPPPEAREAALYSWSFLLTKIPRQKVDSFLVKQTLPVLLSFLNTDVRAVCIAVGEAIAIIFETTGWINMDEIGFSVNSIRSESKKDNIARSSLSMEALTRRVIEQMRVLMAEAGGKGSSKKELNSQRSSFRELLAYIEDGIRPTTSVKLQNGDVLEIKTWSQRIQLNMFRRFLGGGFQKHMQ</sequence>
<comment type="similarity">
    <text evidence="1">Belongs to the IFRD family.</text>
</comment>
<protein>
    <recommendedName>
        <fullName evidence="3">Interferon-related developmental regulator N-terminal domain-containing protein</fullName>
    </recommendedName>
</protein>
<dbReference type="Proteomes" id="UP000824469">
    <property type="component" value="Unassembled WGS sequence"/>
</dbReference>
<organism evidence="4 5">
    <name type="scientific">Taxus chinensis</name>
    <name type="common">Chinese yew</name>
    <name type="synonym">Taxus wallichiana var. chinensis</name>
    <dbReference type="NCBI Taxonomy" id="29808"/>
    <lineage>
        <taxon>Eukaryota</taxon>
        <taxon>Viridiplantae</taxon>
        <taxon>Streptophyta</taxon>
        <taxon>Embryophyta</taxon>
        <taxon>Tracheophyta</taxon>
        <taxon>Spermatophyta</taxon>
        <taxon>Pinopsida</taxon>
        <taxon>Pinidae</taxon>
        <taxon>Conifers II</taxon>
        <taxon>Cupressales</taxon>
        <taxon>Taxaceae</taxon>
        <taxon>Taxus</taxon>
    </lineage>
</organism>
<feature type="non-terminal residue" evidence="4">
    <location>
        <position position="1"/>
    </location>
</feature>